<reference evidence="2" key="1">
    <citation type="journal article" date="2022" name="Mol. Ecol. Resour.">
        <title>The genomes of chicory, endive, great burdock and yacon provide insights into Asteraceae palaeo-polyploidization history and plant inulin production.</title>
        <authorList>
            <person name="Fan W."/>
            <person name="Wang S."/>
            <person name="Wang H."/>
            <person name="Wang A."/>
            <person name="Jiang F."/>
            <person name="Liu H."/>
            <person name="Zhao H."/>
            <person name="Xu D."/>
            <person name="Zhang Y."/>
        </authorList>
    </citation>
    <scope>NUCLEOTIDE SEQUENCE [LARGE SCALE GENOMIC DNA]</scope>
    <source>
        <strain evidence="2">cv. Yunnan</strain>
    </source>
</reference>
<name>A0ACB9FUL4_9ASTR</name>
<gene>
    <name evidence="1" type="ORF">L1987_48800</name>
</gene>
<dbReference type="EMBL" id="CM042033">
    <property type="protein sequence ID" value="KAI3774252.1"/>
    <property type="molecule type" value="Genomic_DNA"/>
</dbReference>
<protein>
    <submittedName>
        <fullName evidence="1">Uncharacterized protein</fullName>
    </submittedName>
</protein>
<evidence type="ECO:0000313" key="2">
    <source>
        <dbReference type="Proteomes" id="UP001056120"/>
    </source>
</evidence>
<keyword evidence="2" id="KW-1185">Reference proteome</keyword>
<reference evidence="1 2" key="2">
    <citation type="journal article" date="2022" name="Mol. Ecol. Resour.">
        <title>The genomes of chicory, endive, great burdock and yacon provide insights into Asteraceae paleo-polyploidization history and plant inulin production.</title>
        <authorList>
            <person name="Fan W."/>
            <person name="Wang S."/>
            <person name="Wang H."/>
            <person name="Wang A."/>
            <person name="Jiang F."/>
            <person name="Liu H."/>
            <person name="Zhao H."/>
            <person name="Xu D."/>
            <person name="Zhang Y."/>
        </authorList>
    </citation>
    <scope>NUCLEOTIDE SEQUENCE [LARGE SCALE GENOMIC DNA]</scope>
    <source>
        <strain evidence="2">cv. Yunnan</strain>
        <tissue evidence="1">Leaves</tissue>
    </source>
</reference>
<comment type="caution">
    <text evidence="1">The sequence shown here is derived from an EMBL/GenBank/DDBJ whole genome shotgun (WGS) entry which is preliminary data.</text>
</comment>
<proteinExistence type="predicted"/>
<sequence>MEHVVSQFRKRTISPSHATGGRARPSLRIGTEEESEEEPVGDTEGANSDTDSGETVTYSIAHGEDTSSEELYIEESFHRVRPQEVVPTVSTIPPRNEKREPQPDPGAQQSEDTSEDSDAIIEALDDRLVLLQGVVDLNDSA</sequence>
<organism evidence="1 2">
    <name type="scientific">Smallanthus sonchifolius</name>
    <dbReference type="NCBI Taxonomy" id="185202"/>
    <lineage>
        <taxon>Eukaryota</taxon>
        <taxon>Viridiplantae</taxon>
        <taxon>Streptophyta</taxon>
        <taxon>Embryophyta</taxon>
        <taxon>Tracheophyta</taxon>
        <taxon>Spermatophyta</taxon>
        <taxon>Magnoliopsida</taxon>
        <taxon>eudicotyledons</taxon>
        <taxon>Gunneridae</taxon>
        <taxon>Pentapetalae</taxon>
        <taxon>asterids</taxon>
        <taxon>campanulids</taxon>
        <taxon>Asterales</taxon>
        <taxon>Asteraceae</taxon>
        <taxon>Asteroideae</taxon>
        <taxon>Heliantheae alliance</taxon>
        <taxon>Millerieae</taxon>
        <taxon>Smallanthus</taxon>
    </lineage>
</organism>
<dbReference type="Proteomes" id="UP001056120">
    <property type="component" value="Linkage Group LG16"/>
</dbReference>
<evidence type="ECO:0000313" key="1">
    <source>
        <dbReference type="EMBL" id="KAI3774252.1"/>
    </source>
</evidence>
<accession>A0ACB9FUL4</accession>